<reference evidence="1 2" key="1">
    <citation type="submission" date="2017-09" db="EMBL/GenBank/DDBJ databases">
        <title>Depth-based differentiation of microbial function through sediment-hosted aquifers and enrichment of novel symbionts in the deep terrestrial subsurface.</title>
        <authorList>
            <person name="Probst A.J."/>
            <person name="Ladd B."/>
            <person name="Jarett J.K."/>
            <person name="Geller-Mcgrath D.E."/>
            <person name="Sieber C.M."/>
            <person name="Emerson J.B."/>
            <person name="Anantharaman K."/>
            <person name="Thomas B.C."/>
            <person name="Malmstrom R."/>
            <person name="Stieglmeier M."/>
            <person name="Klingl A."/>
            <person name="Woyke T."/>
            <person name="Ryan C.M."/>
            <person name="Banfield J.F."/>
        </authorList>
    </citation>
    <scope>NUCLEOTIDE SEQUENCE [LARGE SCALE GENOMIC DNA]</scope>
    <source>
        <strain evidence="1">CG07_land_8_20_14_0_80_42_15</strain>
    </source>
</reference>
<dbReference type="Proteomes" id="UP000230052">
    <property type="component" value="Unassembled WGS sequence"/>
</dbReference>
<sequence>MDIYQHKTLFRKRKIIMKTIFSDKATIVMRAMLSQPDKKWVVRDFEDGFGVGRARAAAVLSILHKKGFVGGIRSGRLAHSVLLNKKSLLDEWLKFYSFELNKAHLYYSSYEDILPRLKDYFEAKKLPTGYALTLHAGANLITNYVNTSAAHCYLRSENFNEVSLDLRQALDLKELKKGGNFSLIRPYYKNGVFFKNQKIKSYSVVSDLQLYLDLYNFQQRGRDHAQYLLKILKEEGKSFA</sequence>
<evidence type="ECO:0000313" key="2">
    <source>
        <dbReference type="Proteomes" id="UP000230052"/>
    </source>
</evidence>
<dbReference type="Pfam" id="PF09952">
    <property type="entry name" value="AbiEi_2"/>
    <property type="match status" value="1"/>
</dbReference>
<gene>
    <name evidence="1" type="ORF">COS99_02820</name>
</gene>
<protein>
    <submittedName>
        <fullName evidence="1">Uncharacterized protein</fullName>
    </submittedName>
</protein>
<dbReference type="InterPro" id="IPR019238">
    <property type="entry name" value="AbiEi_2"/>
</dbReference>
<accession>A0A2J0L3T6</accession>
<organism evidence="1 2">
    <name type="scientific">Candidatus Aquitaenariimonas noxiae</name>
    <dbReference type="NCBI Taxonomy" id="1974741"/>
    <lineage>
        <taxon>Bacteria</taxon>
        <taxon>Pseudomonadati</taxon>
        <taxon>Candidatus Omnitrophota</taxon>
        <taxon>Candidatus Aquitaenariimonas</taxon>
    </lineage>
</organism>
<name>A0A2J0L3T6_9BACT</name>
<evidence type="ECO:0000313" key="1">
    <source>
        <dbReference type="EMBL" id="PIU41926.1"/>
    </source>
</evidence>
<dbReference type="AlphaFoldDB" id="A0A2J0L3T6"/>
<proteinExistence type="predicted"/>
<dbReference type="EMBL" id="PEWV01000027">
    <property type="protein sequence ID" value="PIU41926.1"/>
    <property type="molecule type" value="Genomic_DNA"/>
</dbReference>
<comment type="caution">
    <text evidence="1">The sequence shown here is derived from an EMBL/GenBank/DDBJ whole genome shotgun (WGS) entry which is preliminary data.</text>
</comment>